<dbReference type="PANTHER" id="PTHR42693:SF53">
    <property type="entry name" value="ENDO-4-O-SULFATASE"/>
    <property type="match status" value="1"/>
</dbReference>
<comment type="similarity">
    <text evidence="1">Belongs to the sulfatase family.</text>
</comment>
<reference evidence="5" key="1">
    <citation type="journal article" date="2021" name="ISME J.">
        <title>Evolutionary origin and ecological implication of a unique nif island in free-living Bradyrhizobium lineages.</title>
        <authorList>
            <person name="Tao J."/>
        </authorList>
    </citation>
    <scope>NUCLEOTIDE SEQUENCE [LARGE SCALE GENOMIC DNA]</scope>
    <source>
        <strain evidence="5">SZCCT0094</strain>
    </source>
</reference>
<gene>
    <name evidence="4" type="ORF">JQ619_04715</name>
</gene>
<dbReference type="InterPro" id="IPR050738">
    <property type="entry name" value="Sulfatase"/>
</dbReference>
<feature type="domain" description="Sulfatase N-terminal" evidence="3">
    <location>
        <begin position="32"/>
        <end position="444"/>
    </location>
</feature>
<dbReference type="InterPro" id="IPR013320">
    <property type="entry name" value="ConA-like_dom_sf"/>
</dbReference>
<accession>A0ABS5G159</accession>
<dbReference type="RefSeq" id="WP_172236178.1">
    <property type="nucleotide sequence ID" value="NZ_JABFDP010000007.1"/>
</dbReference>
<dbReference type="Proteomes" id="UP001314635">
    <property type="component" value="Unassembled WGS sequence"/>
</dbReference>
<dbReference type="Pfam" id="PF00884">
    <property type="entry name" value="Sulfatase"/>
    <property type="match status" value="1"/>
</dbReference>
<evidence type="ECO:0000256" key="2">
    <source>
        <dbReference type="ARBA" id="ARBA00022801"/>
    </source>
</evidence>
<name>A0ABS5G159_9BRAD</name>
<dbReference type="Gene3D" id="3.40.720.10">
    <property type="entry name" value="Alkaline Phosphatase, subunit A"/>
    <property type="match status" value="1"/>
</dbReference>
<evidence type="ECO:0000313" key="5">
    <source>
        <dbReference type="Proteomes" id="UP001314635"/>
    </source>
</evidence>
<dbReference type="SUPFAM" id="SSF49899">
    <property type="entry name" value="Concanavalin A-like lectins/glucanases"/>
    <property type="match status" value="1"/>
</dbReference>
<protein>
    <submittedName>
        <fullName evidence="4">Arylsulfatase</fullName>
    </submittedName>
</protein>
<evidence type="ECO:0000313" key="4">
    <source>
        <dbReference type="EMBL" id="MBR1135060.1"/>
    </source>
</evidence>
<comment type="caution">
    <text evidence="4">The sequence shown here is derived from an EMBL/GenBank/DDBJ whole genome shotgun (WGS) entry which is preliminary data.</text>
</comment>
<dbReference type="InterPro" id="IPR017850">
    <property type="entry name" value="Alkaline_phosphatase_core_sf"/>
</dbReference>
<dbReference type="SUPFAM" id="SSF53649">
    <property type="entry name" value="Alkaline phosphatase-like"/>
    <property type="match status" value="1"/>
</dbReference>
<evidence type="ECO:0000259" key="3">
    <source>
        <dbReference type="Pfam" id="PF00884"/>
    </source>
</evidence>
<evidence type="ECO:0000256" key="1">
    <source>
        <dbReference type="ARBA" id="ARBA00008779"/>
    </source>
</evidence>
<keyword evidence="5" id="KW-1185">Reference proteome</keyword>
<dbReference type="Gene3D" id="3.30.1120.10">
    <property type="match status" value="1"/>
</dbReference>
<dbReference type="EMBL" id="JAFCLK010000004">
    <property type="protein sequence ID" value="MBR1135060.1"/>
    <property type="molecule type" value="Genomic_DNA"/>
</dbReference>
<dbReference type="CDD" id="cd16025">
    <property type="entry name" value="PAS_like"/>
    <property type="match status" value="1"/>
</dbReference>
<keyword evidence="2" id="KW-0378">Hydrolase</keyword>
<sequence>MSEAAFAGAIGRTVASSKPWWPAPPRPPAGAPNILVVLFDDVGFSDFGCYGSPIRTPAIDALAAQGLRYSGFHTTAMCSTTRAALLTGRNHHSVGVGCLANFDSGYPGYRGKIAREAGTIAEMLRAHAYRNYMVGKWHVTPLTESGATGPFDGWPLGRGFDRFYGFLDAETDQYAPELVLDNTHISPPGSFADGYHLTADLIDQAIRFIADHTADRPDLPWLTWLALGACHAPHQAPRDIIESYDAVFAHGWDVERAQRLARQKAMGLVPETTDLPPRNDGVKAWETHSDEERRVFTRLQSAFAGMLDHADQHLARLLAFLDRTGQRDNTLVIVMSDNGASQEGGPLGFVNAMGPFNFKPEPIAEKLARIDDIGGPDTHSNFPHGWAMASNTPLRRYKQNTHGGGIRDPFILSWPQRIAAQGELRHQFVHASDLVPTLLDLIGIAAPATIAGVPQMPLEGVSFAASIADATAPSKPVPQYFEMFGHRGLWHDGWKAVAFHPPGTPFDSDKWELFHLAEDFSETHDLAAAEPERLAALVKLWWEQAEAHQVLPLDDRFGPRFAENAARFHGARTRFVFHAGMGHVPTDVAPDVRSRDYLIEAHVEIGPEGAEGVLIAHGDATSGYSLYVKDGHLVHDLNIGGRHEIISSTRAVPAGAHRLGLRVERLRRESEPAKGARTGFSQYTLLIDGEEVGALTTQLAFHTLISWSGLDIGHDRGSPVSDYTAPFAFTGRLSHVTVTMQNEQSLDGDSVGRAEMARQ</sequence>
<dbReference type="PANTHER" id="PTHR42693">
    <property type="entry name" value="ARYLSULFATASE FAMILY MEMBER"/>
    <property type="match status" value="1"/>
</dbReference>
<organism evidence="4 5">
    <name type="scientific">Bradyrhizobium denitrificans</name>
    <dbReference type="NCBI Taxonomy" id="2734912"/>
    <lineage>
        <taxon>Bacteria</taxon>
        <taxon>Pseudomonadati</taxon>
        <taxon>Pseudomonadota</taxon>
        <taxon>Alphaproteobacteria</taxon>
        <taxon>Hyphomicrobiales</taxon>
        <taxon>Nitrobacteraceae</taxon>
        <taxon>Bradyrhizobium</taxon>
    </lineage>
</organism>
<dbReference type="InterPro" id="IPR000917">
    <property type="entry name" value="Sulfatase_N"/>
</dbReference>
<proteinExistence type="inferred from homology"/>